<gene>
    <name evidence="1" type="ORF">DHW61_02630</name>
</gene>
<protein>
    <recommendedName>
        <fullName evidence="3">Lipoprotein</fullName>
    </recommendedName>
</protein>
<reference evidence="1 2" key="1">
    <citation type="journal article" date="2018" name="Nat. Biotechnol.">
        <title>A standardized bacterial taxonomy based on genome phylogeny substantially revises the tree of life.</title>
        <authorList>
            <person name="Parks D.H."/>
            <person name="Chuvochina M."/>
            <person name="Waite D.W."/>
            <person name="Rinke C."/>
            <person name="Skarshewski A."/>
            <person name="Chaumeil P.A."/>
            <person name="Hugenholtz P."/>
        </authorList>
    </citation>
    <scope>NUCLEOTIDE SEQUENCE [LARGE SCALE GENOMIC DNA]</scope>
    <source>
        <strain evidence="1">UBA11728</strain>
    </source>
</reference>
<dbReference type="EMBL" id="DPVV01000094">
    <property type="protein sequence ID" value="HCL01302.1"/>
    <property type="molecule type" value="Genomic_DNA"/>
</dbReference>
<name>A0A3D2X2G2_9FIRM</name>
<evidence type="ECO:0000313" key="1">
    <source>
        <dbReference type="EMBL" id="HCL01302.1"/>
    </source>
</evidence>
<evidence type="ECO:0000313" key="2">
    <source>
        <dbReference type="Proteomes" id="UP000262969"/>
    </source>
</evidence>
<dbReference type="PROSITE" id="PS51257">
    <property type="entry name" value="PROKAR_LIPOPROTEIN"/>
    <property type="match status" value="1"/>
</dbReference>
<evidence type="ECO:0008006" key="3">
    <source>
        <dbReference type="Google" id="ProtNLM"/>
    </source>
</evidence>
<sequence length="149" mass="17244">MALLKKRKDFGMKKTIIFCFVIVLFAGLFVSCSLKKSNYSLRLVIDSWSDQDIDYPEKEFLFEDIASKETYNISLEGDSTYYLRKFKVIKVDENSITISTPIPLSDKDDGINLNSKEKKFTIEYGKSTRLNTLIMDGGEWYVFTLVDKE</sequence>
<organism evidence="1 2">
    <name type="scientific">Lachnoclostridium phytofermentans</name>
    <dbReference type="NCBI Taxonomy" id="66219"/>
    <lineage>
        <taxon>Bacteria</taxon>
        <taxon>Bacillati</taxon>
        <taxon>Bacillota</taxon>
        <taxon>Clostridia</taxon>
        <taxon>Lachnospirales</taxon>
        <taxon>Lachnospiraceae</taxon>
    </lineage>
</organism>
<dbReference type="AlphaFoldDB" id="A0A3D2X2G2"/>
<accession>A0A3D2X2G2</accession>
<dbReference type="Proteomes" id="UP000262969">
    <property type="component" value="Unassembled WGS sequence"/>
</dbReference>
<comment type="caution">
    <text evidence="1">The sequence shown here is derived from an EMBL/GenBank/DDBJ whole genome shotgun (WGS) entry which is preliminary data.</text>
</comment>
<proteinExistence type="predicted"/>